<dbReference type="Pfam" id="PF10181">
    <property type="entry name" value="PIG-H"/>
    <property type="match status" value="1"/>
</dbReference>
<evidence type="ECO:0000313" key="6">
    <source>
        <dbReference type="Proteomes" id="UP000654075"/>
    </source>
</evidence>
<organism evidence="5 6">
    <name type="scientific">Polarella glacialis</name>
    <name type="common">Dinoflagellate</name>
    <dbReference type="NCBI Taxonomy" id="89957"/>
    <lineage>
        <taxon>Eukaryota</taxon>
        <taxon>Sar</taxon>
        <taxon>Alveolata</taxon>
        <taxon>Dinophyceae</taxon>
        <taxon>Suessiales</taxon>
        <taxon>Suessiaceae</taxon>
        <taxon>Polarella</taxon>
    </lineage>
</organism>
<name>A0A813GVI8_POLGL</name>
<keyword evidence="3" id="KW-0472">Membrane</keyword>
<gene>
    <name evidence="5" type="ORF">PGLA1383_LOCUS44510</name>
</gene>
<dbReference type="GO" id="GO:0006506">
    <property type="term" value="P:GPI anchor biosynthetic process"/>
    <property type="evidence" value="ECO:0007669"/>
    <property type="project" value="UniProtKB-UniPathway"/>
</dbReference>
<evidence type="ECO:0000313" key="5">
    <source>
        <dbReference type="EMBL" id="CAE8627793.1"/>
    </source>
</evidence>
<keyword evidence="3" id="KW-0812">Transmembrane</keyword>
<dbReference type="PANTHER" id="PTHR15231">
    <property type="entry name" value="PHOSPHATIDYLINOSITOL N-ACETYLGLUCOSAMINYLTRANSFERASE SUBUNIT H"/>
    <property type="match status" value="1"/>
</dbReference>
<dbReference type="EMBL" id="CAJNNV010029267">
    <property type="protein sequence ID" value="CAE8627793.1"/>
    <property type="molecule type" value="Genomic_DNA"/>
</dbReference>
<dbReference type="InterPro" id="IPR044215">
    <property type="entry name" value="PIG-H"/>
</dbReference>
<dbReference type="PANTHER" id="PTHR15231:SF1">
    <property type="entry name" value="PHOSPHATIDYLINOSITOL N-ACETYLGLUCOSAMINYLTRANSFERASE SUBUNIT H"/>
    <property type="match status" value="1"/>
</dbReference>
<comment type="similarity">
    <text evidence="2">Belongs to the PIGH family.</text>
</comment>
<dbReference type="InterPro" id="IPR019328">
    <property type="entry name" value="PIGH-H_dom"/>
</dbReference>
<evidence type="ECO:0000256" key="1">
    <source>
        <dbReference type="ARBA" id="ARBA00004687"/>
    </source>
</evidence>
<feature type="non-terminal residue" evidence="5">
    <location>
        <position position="1"/>
    </location>
</feature>
<reference evidence="5" key="1">
    <citation type="submission" date="2021-02" db="EMBL/GenBank/DDBJ databases">
        <authorList>
            <person name="Dougan E. K."/>
            <person name="Rhodes N."/>
            <person name="Thang M."/>
            <person name="Chan C."/>
        </authorList>
    </citation>
    <scope>NUCLEOTIDE SEQUENCE</scope>
</reference>
<dbReference type="AlphaFoldDB" id="A0A813GVI8"/>
<keyword evidence="6" id="KW-1185">Reference proteome</keyword>
<dbReference type="GO" id="GO:0000506">
    <property type="term" value="C:glycosylphosphatidylinositol-N-acetylglucosaminyltransferase (GPI-GnT) complex"/>
    <property type="evidence" value="ECO:0007669"/>
    <property type="project" value="InterPro"/>
</dbReference>
<evidence type="ECO:0000256" key="3">
    <source>
        <dbReference type="SAM" id="Phobius"/>
    </source>
</evidence>
<evidence type="ECO:0000256" key="2">
    <source>
        <dbReference type="ARBA" id="ARBA00009610"/>
    </source>
</evidence>
<comment type="caution">
    <text evidence="5">The sequence shown here is derived from an EMBL/GenBank/DDBJ whole genome shotgun (WGS) entry which is preliminary data.</text>
</comment>
<protein>
    <recommendedName>
        <fullName evidence="4">Phosphatidylinositol N-acetylglucosaminyltransferase subunit H conserved domain-containing protein</fullName>
    </recommendedName>
</protein>
<comment type="pathway">
    <text evidence="1">Glycolipid biosynthesis; glycosylphosphatidylinositol-anchor biosynthesis.</text>
</comment>
<feature type="domain" description="Phosphatidylinositol N-acetylglucosaminyltransferase subunit H conserved" evidence="4">
    <location>
        <begin position="112"/>
        <end position="174"/>
    </location>
</feature>
<accession>A0A813GVI8</accession>
<keyword evidence="3" id="KW-1133">Transmembrane helix</keyword>
<proteinExistence type="inferred from homology"/>
<dbReference type="UniPathway" id="UPA00196"/>
<dbReference type="OrthoDB" id="6256716at2759"/>
<feature type="transmembrane region" description="Helical" evidence="3">
    <location>
        <begin position="81"/>
        <end position="99"/>
    </location>
</feature>
<feature type="transmembrane region" description="Helical" evidence="3">
    <location>
        <begin position="59"/>
        <end position="75"/>
    </location>
</feature>
<dbReference type="Proteomes" id="UP000654075">
    <property type="component" value="Unassembled WGS sequence"/>
</dbReference>
<evidence type="ECO:0000259" key="4">
    <source>
        <dbReference type="Pfam" id="PF10181"/>
    </source>
</evidence>
<sequence length="205" mass="22915">MAPAVRRFREEARGDGIVAFVSYEDIDEVNVTFWAALGFDSLSRLTGCDNAESKSRGRTLWIMTTLPLLFAHLAWTRRMGLAGEVTATLVVLLLVAAILRMAYKSRQVVEESVVAMRGLGLELRTRTRGGRTTTDFVEASQIKDIVIAEGLTMFDAFYYLSVEVQNSQRTRLPFQQLIPALPNLVHAWRRAAKVEICKVLHTAVA</sequence>